<dbReference type="Gene3D" id="1.25.40.10">
    <property type="entry name" value="Tetratricopeptide repeat domain"/>
    <property type="match status" value="1"/>
</dbReference>
<reference evidence="5" key="1">
    <citation type="submission" date="2024-07" db="EMBL/GenBank/DDBJ databases">
        <title>Two chromosome-level genome assemblies of Korean endemic species Abeliophyllum distichum and Forsythia ovata (Oleaceae).</title>
        <authorList>
            <person name="Jang H."/>
        </authorList>
    </citation>
    <scope>NUCLEOTIDE SEQUENCE [LARGE SCALE GENOMIC DNA]</scope>
</reference>
<organism evidence="4 5">
    <name type="scientific">Forsythia ovata</name>
    <dbReference type="NCBI Taxonomy" id="205694"/>
    <lineage>
        <taxon>Eukaryota</taxon>
        <taxon>Viridiplantae</taxon>
        <taxon>Streptophyta</taxon>
        <taxon>Embryophyta</taxon>
        <taxon>Tracheophyta</taxon>
        <taxon>Spermatophyta</taxon>
        <taxon>Magnoliopsida</taxon>
        <taxon>eudicotyledons</taxon>
        <taxon>Gunneridae</taxon>
        <taxon>Pentapetalae</taxon>
        <taxon>asterids</taxon>
        <taxon>lamiids</taxon>
        <taxon>Lamiales</taxon>
        <taxon>Oleaceae</taxon>
        <taxon>Forsythieae</taxon>
        <taxon>Forsythia</taxon>
    </lineage>
</organism>
<dbReference type="InterPro" id="IPR002885">
    <property type="entry name" value="PPR_rpt"/>
</dbReference>
<protein>
    <submittedName>
        <fullName evidence="4">Tetratricopeptide-like helical domain superfamily</fullName>
    </submittedName>
</protein>
<dbReference type="EMBL" id="JBFOLJ010000016">
    <property type="protein sequence ID" value="KAL2469313.1"/>
    <property type="molecule type" value="Genomic_DNA"/>
</dbReference>
<dbReference type="InterPro" id="IPR011990">
    <property type="entry name" value="TPR-like_helical_dom_sf"/>
</dbReference>
<proteinExistence type="predicted"/>
<keyword evidence="5" id="KW-1185">Reference proteome</keyword>
<dbReference type="Proteomes" id="UP001604277">
    <property type="component" value="Unassembled WGS sequence"/>
</dbReference>
<dbReference type="AlphaFoldDB" id="A0ABD1Q126"/>
<evidence type="ECO:0000256" key="2">
    <source>
        <dbReference type="PROSITE-ProRule" id="PRU00708"/>
    </source>
</evidence>
<keyword evidence="1" id="KW-0677">Repeat</keyword>
<comment type="caution">
    <text evidence="4">The sequence shown here is derived from an EMBL/GenBank/DDBJ whole genome shotgun (WGS) entry which is preliminary data.</text>
</comment>
<accession>A0ABD1Q126</accession>
<evidence type="ECO:0000313" key="4">
    <source>
        <dbReference type="EMBL" id="KAL2469313.1"/>
    </source>
</evidence>
<evidence type="ECO:0000256" key="3">
    <source>
        <dbReference type="SAM" id="MobiDB-lite"/>
    </source>
</evidence>
<sequence>MSLYGLVPSLEHYSCLINLLYHAGELDRAWKLVAEMPHSGSQRFVQGGLLSVHQHFGQEQSPTAVLKSALKSSGNSRVIPCGCFWLKTKPSTEDDNSLRTIPCSCNEKSVAEILFLSQFYSQSSDRTRGVKMVRAARPCTEKPGMGRPRRDRAAPARPFHNSVHIVPTTRAHPSIYNPPDQGTSDTGGKFRLRNFPQKR</sequence>
<evidence type="ECO:0000256" key="1">
    <source>
        <dbReference type="ARBA" id="ARBA00022737"/>
    </source>
</evidence>
<gene>
    <name evidence="4" type="ORF">Fot_50889</name>
</gene>
<feature type="region of interest" description="Disordered" evidence="3">
    <location>
        <begin position="170"/>
        <end position="199"/>
    </location>
</feature>
<feature type="repeat" description="PPR" evidence="2">
    <location>
        <begin position="9"/>
        <end position="43"/>
    </location>
</feature>
<evidence type="ECO:0000313" key="5">
    <source>
        <dbReference type="Proteomes" id="UP001604277"/>
    </source>
</evidence>
<dbReference type="PROSITE" id="PS51375">
    <property type="entry name" value="PPR"/>
    <property type="match status" value="1"/>
</dbReference>
<feature type="compositionally biased region" description="Basic residues" evidence="3">
    <location>
        <begin position="190"/>
        <end position="199"/>
    </location>
</feature>
<name>A0ABD1Q126_9LAMI</name>